<organism evidence="2 3">
    <name type="scientific">Vanilla planifolia</name>
    <name type="common">Vanilla</name>
    <dbReference type="NCBI Taxonomy" id="51239"/>
    <lineage>
        <taxon>Eukaryota</taxon>
        <taxon>Viridiplantae</taxon>
        <taxon>Streptophyta</taxon>
        <taxon>Embryophyta</taxon>
        <taxon>Tracheophyta</taxon>
        <taxon>Spermatophyta</taxon>
        <taxon>Magnoliopsida</taxon>
        <taxon>Liliopsida</taxon>
        <taxon>Asparagales</taxon>
        <taxon>Orchidaceae</taxon>
        <taxon>Vanilloideae</taxon>
        <taxon>Vanilleae</taxon>
        <taxon>Vanilla</taxon>
    </lineage>
</organism>
<accession>A0A835R5Y6</accession>
<protein>
    <submittedName>
        <fullName evidence="2">Uncharacterized protein</fullName>
    </submittedName>
</protein>
<dbReference type="Proteomes" id="UP000636800">
    <property type="component" value="Chromosome 5"/>
</dbReference>
<dbReference type="OrthoDB" id="5061070at2759"/>
<gene>
    <name evidence="2" type="ORF">HPP92_010825</name>
</gene>
<dbReference type="EMBL" id="JADCNL010000005">
    <property type="protein sequence ID" value="KAG0479967.1"/>
    <property type="molecule type" value="Genomic_DNA"/>
</dbReference>
<sequence length="107" mass="10866">MLQGEGGIGGTQGGEDAGGDDGGGFNGREGRYGGVWDFGEAFEAQGCRIGGWLWRGGGAFGNEHCCGRYGSGRHGGGEKWGPAAEVERIVMGLRMRTADGVGLLGGS</sequence>
<dbReference type="AlphaFoldDB" id="A0A835R5Y6"/>
<proteinExistence type="predicted"/>
<feature type="region of interest" description="Disordered" evidence="1">
    <location>
        <begin position="1"/>
        <end position="26"/>
    </location>
</feature>
<evidence type="ECO:0000256" key="1">
    <source>
        <dbReference type="SAM" id="MobiDB-lite"/>
    </source>
</evidence>
<reference evidence="2 3" key="1">
    <citation type="journal article" date="2020" name="Nat. Food">
        <title>A phased Vanilla planifolia genome enables genetic improvement of flavour and production.</title>
        <authorList>
            <person name="Hasing T."/>
            <person name="Tang H."/>
            <person name="Brym M."/>
            <person name="Khazi F."/>
            <person name="Huang T."/>
            <person name="Chambers A.H."/>
        </authorList>
    </citation>
    <scope>NUCLEOTIDE SEQUENCE [LARGE SCALE GENOMIC DNA]</scope>
    <source>
        <tissue evidence="2">Leaf</tissue>
    </source>
</reference>
<name>A0A835R5Y6_VANPL</name>
<comment type="caution">
    <text evidence="2">The sequence shown here is derived from an EMBL/GenBank/DDBJ whole genome shotgun (WGS) entry which is preliminary data.</text>
</comment>
<keyword evidence="3" id="KW-1185">Reference proteome</keyword>
<evidence type="ECO:0000313" key="3">
    <source>
        <dbReference type="Proteomes" id="UP000636800"/>
    </source>
</evidence>
<evidence type="ECO:0000313" key="2">
    <source>
        <dbReference type="EMBL" id="KAG0479967.1"/>
    </source>
</evidence>